<protein>
    <recommendedName>
        <fullName evidence="3">beta-N-acetylhexosaminidase</fullName>
        <ecNumber evidence="3">3.2.1.52</ecNumber>
    </recommendedName>
</protein>
<dbReference type="PROSITE" id="PS00775">
    <property type="entry name" value="GLYCOSYL_HYDROL_F3"/>
    <property type="match status" value="1"/>
</dbReference>
<dbReference type="InterPro" id="IPR019800">
    <property type="entry name" value="Glyco_hydro_3_AS"/>
</dbReference>
<dbReference type="PANTHER" id="PTHR30480:SF13">
    <property type="entry name" value="BETA-HEXOSAMINIDASE"/>
    <property type="match status" value="1"/>
</dbReference>
<dbReference type="InterPro" id="IPR017853">
    <property type="entry name" value="GH"/>
</dbReference>
<dbReference type="GO" id="GO:0005975">
    <property type="term" value="P:carbohydrate metabolic process"/>
    <property type="evidence" value="ECO:0007669"/>
    <property type="project" value="InterPro"/>
</dbReference>
<dbReference type="RefSeq" id="WP_192534593.1">
    <property type="nucleotide sequence ID" value="NZ_JACZHT010000005.1"/>
</dbReference>
<evidence type="ECO:0000259" key="6">
    <source>
        <dbReference type="Pfam" id="PF00933"/>
    </source>
</evidence>
<dbReference type="NCBIfam" id="NF003740">
    <property type="entry name" value="PRK05337.1"/>
    <property type="match status" value="1"/>
</dbReference>
<evidence type="ECO:0000313" key="8">
    <source>
        <dbReference type="Proteomes" id="UP000631034"/>
    </source>
</evidence>
<comment type="catalytic activity">
    <reaction evidence="1">
        <text>Hydrolysis of terminal non-reducing N-acetyl-D-hexosamine residues in N-acetyl-beta-D-hexosaminides.</text>
        <dbReference type="EC" id="3.2.1.52"/>
    </reaction>
</comment>
<feature type="domain" description="Glycoside hydrolase family 3 N-terminal" evidence="6">
    <location>
        <begin position="33"/>
        <end position="297"/>
    </location>
</feature>
<dbReference type="EMBL" id="JACZHT010000005">
    <property type="protein sequence ID" value="MBE1237595.1"/>
    <property type="molecule type" value="Genomic_DNA"/>
</dbReference>
<dbReference type="PANTHER" id="PTHR30480">
    <property type="entry name" value="BETA-HEXOSAMINIDASE-RELATED"/>
    <property type="match status" value="1"/>
</dbReference>
<reference evidence="7" key="1">
    <citation type="submission" date="2020-10" db="EMBL/GenBank/DDBJ databases">
        <title>Genome sequence of the unusual species of purple photosynthetic bacteria, Phaeovibrio sulfidiphilus DSM 23193, type strain.</title>
        <authorList>
            <person name="Kyndt J.A."/>
            <person name="Meyer T.E."/>
        </authorList>
    </citation>
    <scope>NUCLEOTIDE SEQUENCE</scope>
    <source>
        <strain evidence="7">DSM 23193</strain>
    </source>
</reference>
<comment type="similarity">
    <text evidence="2">Belongs to the glycosyl hydrolase 3 family.</text>
</comment>
<dbReference type="AlphaFoldDB" id="A0A8J6YN76"/>
<dbReference type="Proteomes" id="UP000631034">
    <property type="component" value="Unassembled WGS sequence"/>
</dbReference>
<dbReference type="SUPFAM" id="SSF51445">
    <property type="entry name" value="(Trans)glycosidases"/>
    <property type="match status" value="1"/>
</dbReference>
<sequence length="345" mass="37748">MPATTPLAVITGLSGLRLTDRERDFFREISPFGFILFGRNVDTPAQVRALCDSLRETTGRDDTPILIDQEGGRVQRLKAPHWAPRPPGEVFGRLFERNPEAGAEALRLNTRLIARDLTALGIDTDCLPVLDVRHPGAHDVVGDRAFSTDPKTVSRLGRIVIDTLLDNGVFPVMKHIPGHGRSECDSHDALPRVTCSHDDLTRSDLVPFSDLRDCPFAMTAHIVYTACDSEQPATLSAEVIRSVIRGQCGFDGLLMTDDLSMKALSGTMESRTRASLDAGCDLILHCNGAMDEMTAVARTARPMDAPALERWERAKARRAKAPADFDAAGAQRALDLLLEQDTVRS</sequence>
<accession>A0A8J6YN76</accession>
<dbReference type="Pfam" id="PF00933">
    <property type="entry name" value="Glyco_hydro_3"/>
    <property type="match status" value="1"/>
</dbReference>
<organism evidence="7 8">
    <name type="scientific">Phaeovibrio sulfidiphilus</name>
    <dbReference type="NCBI Taxonomy" id="1220600"/>
    <lineage>
        <taxon>Bacteria</taxon>
        <taxon>Pseudomonadati</taxon>
        <taxon>Pseudomonadota</taxon>
        <taxon>Alphaproteobacteria</taxon>
        <taxon>Rhodospirillales</taxon>
        <taxon>Rhodospirillaceae</taxon>
        <taxon>Phaeovibrio</taxon>
    </lineage>
</organism>
<evidence type="ECO:0000256" key="5">
    <source>
        <dbReference type="ARBA" id="ARBA00023295"/>
    </source>
</evidence>
<evidence type="ECO:0000313" key="7">
    <source>
        <dbReference type="EMBL" id="MBE1237595.1"/>
    </source>
</evidence>
<gene>
    <name evidence="7" type="primary">nagZ</name>
    <name evidence="7" type="ORF">IHV25_08030</name>
</gene>
<name>A0A8J6YN76_9PROT</name>
<keyword evidence="5 7" id="KW-0326">Glycosidase</keyword>
<dbReference type="InterPro" id="IPR001764">
    <property type="entry name" value="Glyco_hydro_3_N"/>
</dbReference>
<dbReference type="GO" id="GO:0004563">
    <property type="term" value="F:beta-N-acetylhexosaminidase activity"/>
    <property type="evidence" value="ECO:0007669"/>
    <property type="project" value="UniProtKB-EC"/>
</dbReference>
<dbReference type="InterPro" id="IPR036962">
    <property type="entry name" value="Glyco_hydro_3_N_sf"/>
</dbReference>
<dbReference type="GO" id="GO:0009254">
    <property type="term" value="P:peptidoglycan turnover"/>
    <property type="evidence" value="ECO:0007669"/>
    <property type="project" value="TreeGrafter"/>
</dbReference>
<proteinExistence type="inferred from homology"/>
<dbReference type="EC" id="3.2.1.52" evidence="3"/>
<keyword evidence="4 7" id="KW-0378">Hydrolase</keyword>
<evidence type="ECO:0000256" key="4">
    <source>
        <dbReference type="ARBA" id="ARBA00022801"/>
    </source>
</evidence>
<comment type="caution">
    <text evidence="7">The sequence shown here is derived from an EMBL/GenBank/DDBJ whole genome shotgun (WGS) entry which is preliminary data.</text>
</comment>
<evidence type="ECO:0000256" key="1">
    <source>
        <dbReference type="ARBA" id="ARBA00001231"/>
    </source>
</evidence>
<evidence type="ECO:0000256" key="3">
    <source>
        <dbReference type="ARBA" id="ARBA00012663"/>
    </source>
</evidence>
<evidence type="ECO:0000256" key="2">
    <source>
        <dbReference type="ARBA" id="ARBA00005336"/>
    </source>
</evidence>
<keyword evidence="8" id="KW-1185">Reference proteome</keyword>
<dbReference type="InterPro" id="IPR050226">
    <property type="entry name" value="NagZ_Beta-hexosaminidase"/>
</dbReference>
<dbReference type="Gene3D" id="3.20.20.300">
    <property type="entry name" value="Glycoside hydrolase, family 3, N-terminal domain"/>
    <property type="match status" value="1"/>
</dbReference>